<keyword evidence="4" id="KW-0812">Transmembrane</keyword>
<reference evidence="9" key="1">
    <citation type="submission" date="2021-04" db="EMBL/GenBank/DDBJ databases">
        <title>Phylogenetic analysis of Acidobacteriaceae.</title>
        <authorList>
            <person name="Qiu L."/>
            <person name="Zhang Q."/>
        </authorList>
    </citation>
    <scope>NUCLEOTIDE SEQUENCE</scope>
    <source>
        <strain evidence="9">DSM 25168</strain>
    </source>
</reference>
<dbReference type="PANTHER" id="PTHR24421">
    <property type="entry name" value="NITRATE/NITRITE SENSOR PROTEIN NARX-RELATED"/>
    <property type="match status" value="1"/>
</dbReference>
<dbReference type="PROSITE" id="PS50109">
    <property type="entry name" value="HIS_KIN"/>
    <property type="match status" value="1"/>
</dbReference>
<keyword evidence="4" id="KW-1133">Transmembrane helix</keyword>
<feature type="signal peptide" evidence="5">
    <location>
        <begin position="1"/>
        <end position="19"/>
    </location>
</feature>
<evidence type="ECO:0000313" key="9">
    <source>
        <dbReference type="EMBL" id="UWZ86059.1"/>
    </source>
</evidence>
<dbReference type="Pfam" id="PF08447">
    <property type="entry name" value="PAS_3"/>
    <property type="match status" value="1"/>
</dbReference>
<dbReference type="InterPro" id="IPR001610">
    <property type="entry name" value="PAC"/>
</dbReference>
<dbReference type="InterPro" id="IPR036890">
    <property type="entry name" value="HATPase_C_sf"/>
</dbReference>
<dbReference type="KEGG" id="orp:MOP44_08950"/>
<feature type="transmembrane region" description="Helical" evidence="4">
    <location>
        <begin position="339"/>
        <end position="359"/>
    </location>
</feature>
<name>A0A9J7BT26_9BACT</name>
<dbReference type="SMART" id="SM00091">
    <property type="entry name" value="PAS"/>
    <property type="match status" value="1"/>
</dbReference>
<keyword evidence="5" id="KW-0732">Signal</keyword>
<evidence type="ECO:0000313" key="10">
    <source>
        <dbReference type="Proteomes" id="UP001059380"/>
    </source>
</evidence>
<evidence type="ECO:0000256" key="5">
    <source>
        <dbReference type="SAM" id="SignalP"/>
    </source>
</evidence>
<gene>
    <name evidence="9" type="ORF">MOP44_08950</name>
</gene>
<dbReference type="InterPro" id="IPR000700">
    <property type="entry name" value="PAS-assoc_C"/>
</dbReference>
<dbReference type="Gene3D" id="3.30.450.20">
    <property type="entry name" value="PAS domain"/>
    <property type="match status" value="1"/>
</dbReference>
<dbReference type="Pfam" id="PF02518">
    <property type="entry name" value="HATPase_c"/>
    <property type="match status" value="1"/>
</dbReference>
<proteinExistence type="predicted"/>
<dbReference type="RefSeq" id="WP_260795702.1">
    <property type="nucleotide sequence ID" value="NZ_CP093313.1"/>
</dbReference>
<evidence type="ECO:0000259" key="8">
    <source>
        <dbReference type="PROSITE" id="PS50113"/>
    </source>
</evidence>
<dbReference type="PROSITE" id="PS50112">
    <property type="entry name" value="PAS"/>
    <property type="match status" value="1"/>
</dbReference>
<dbReference type="InterPro" id="IPR000014">
    <property type="entry name" value="PAS"/>
</dbReference>
<feature type="domain" description="PAC" evidence="8">
    <location>
        <begin position="447"/>
        <end position="499"/>
    </location>
</feature>
<dbReference type="InterPro" id="IPR005467">
    <property type="entry name" value="His_kinase_dom"/>
</dbReference>
<dbReference type="SUPFAM" id="SSF55785">
    <property type="entry name" value="PYP-like sensor domain (PAS domain)"/>
    <property type="match status" value="1"/>
</dbReference>
<dbReference type="GO" id="GO:0016020">
    <property type="term" value="C:membrane"/>
    <property type="evidence" value="ECO:0007669"/>
    <property type="project" value="InterPro"/>
</dbReference>
<keyword evidence="3" id="KW-0902">Two-component regulatory system</keyword>
<dbReference type="CDD" id="cd16917">
    <property type="entry name" value="HATPase_UhpB-NarQ-NarX-like"/>
    <property type="match status" value="1"/>
</dbReference>
<dbReference type="NCBIfam" id="TIGR00229">
    <property type="entry name" value="sensory_box"/>
    <property type="match status" value="1"/>
</dbReference>
<evidence type="ECO:0000256" key="4">
    <source>
        <dbReference type="SAM" id="Phobius"/>
    </source>
</evidence>
<keyword evidence="10" id="KW-1185">Reference proteome</keyword>
<feature type="domain" description="Histidine kinase" evidence="6">
    <location>
        <begin position="615"/>
        <end position="704"/>
    </location>
</feature>
<keyword evidence="4" id="KW-0472">Membrane</keyword>
<dbReference type="Proteomes" id="UP001059380">
    <property type="component" value="Chromosome"/>
</dbReference>
<dbReference type="Pfam" id="PF07730">
    <property type="entry name" value="HisKA_3"/>
    <property type="match status" value="1"/>
</dbReference>
<dbReference type="InterPro" id="IPR013655">
    <property type="entry name" value="PAS_fold_3"/>
</dbReference>
<dbReference type="Gene3D" id="1.20.5.1930">
    <property type="match status" value="1"/>
</dbReference>
<dbReference type="PROSITE" id="PS50113">
    <property type="entry name" value="PAC"/>
    <property type="match status" value="1"/>
</dbReference>
<evidence type="ECO:0000256" key="3">
    <source>
        <dbReference type="ARBA" id="ARBA00023012"/>
    </source>
</evidence>
<dbReference type="SMART" id="SM00086">
    <property type="entry name" value="PAC"/>
    <property type="match status" value="1"/>
</dbReference>
<evidence type="ECO:0000259" key="6">
    <source>
        <dbReference type="PROSITE" id="PS50109"/>
    </source>
</evidence>
<dbReference type="Gene3D" id="3.40.50.2300">
    <property type="match status" value="2"/>
</dbReference>
<dbReference type="InterPro" id="IPR003594">
    <property type="entry name" value="HATPase_dom"/>
</dbReference>
<keyword evidence="1" id="KW-0808">Transferase</keyword>
<dbReference type="AlphaFoldDB" id="A0A9J7BT26"/>
<dbReference type="InterPro" id="IPR011712">
    <property type="entry name" value="Sig_transdc_His_kin_sub3_dim/P"/>
</dbReference>
<organism evidence="9 10">
    <name type="scientific">Occallatibacter riparius</name>
    <dbReference type="NCBI Taxonomy" id="1002689"/>
    <lineage>
        <taxon>Bacteria</taxon>
        <taxon>Pseudomonadati</taxon>
        <taxon>Acidobacteriota</taxon>
        <taxon>Terriglobia</taxon>
        <taxon>Terriglobales</taxon>
        <taxon>Acidobacteriaceae</taxon>
        <taxon>Occallatibacter</taxon>
    </lineage>
</organism>
<dbReference type="PANTHER" id="PTHR24421:SF58">
    <property type="entry name" value="SIGNAL TRANSDUCTION HISTIDINE-PROTEIN KINASE_PHOSPHATASE UHPB"/>
    <property type="match status" value="1"/>
</dbReference>
<dbReference type="GO" id="GO:0000155">
    <property type="term" value="F:phosphorelay sensor kinase activity"/>
    <property type="evidence" value="ECO:0007669"/>
    <property type="project" value="InterPro"/>
</dbReference>
<dbReference type="InterPro" id="IPR050482">
    <property type="entry name" value="Sensor_HK_TwoCompSys"/>
</dbReference>
<protein>
    <submittedName>
        <fullName evidence="9">PAS domain S-box protein</fullName>
    </submittedName>
</protein>
<sequence>MRYACLAILAILISLLSGAPGFAQKTAKNILVIFSSANQTSDLGQIEHAMQAHYAGQVNVYVSYIYGNFEQAWAGASYLDSLAETLRRGYSKVKLDLIIVASPDALDFATRYRDKIFPGLPVVFYGLSKDELAEIHLLPGMVGRTESADIQSTVDLALRLHPDTRTIAVIDTTTKLWWALAHAEILRHQDQVKEIDLVGTPSAEMLRSIDSLPPHTVVLFQMAPEGGVERPVDANDVLAEATKRFPTYSAFHTLCLDRGCVGGVYADWNANMAWAGEAAARILSGKQSETAAPVIEDSGRQVMVDWRQLQRWHISGSALPPGSLVLYRPPPLWAVYRKYILAALAVIVIQAFLIAGLLWQRRRKRRAEAILRESEELFRMLAETTPALIWMCGPDGTTTYLNSRRLEYTGGDTTAGFGDTWMEYVHPDDRARVQLDYTNSLRDHAPYSCEYRLRRSDGVYRWVFNLATPRFDGEGSFAGFIGSVVDITDQKLAQQALRDLSGRLIGAQEDERRRIARELHDDICQRLAVLSVRLEQVNRNGSKDSLHDIREYCVEIAADVQGLSHQLHSSKLDHLGLAAALKGFCGEFSKQYSVHIDFKEEGVPRTLPQDVSITLFRITQEALRNAVKYSQSANFAVALSGTAGEILLEVQDWGVGFDLEAVMRSGGLGLLSMQERAHLVRGSLSVESQPGAGTRVLAIVPLTTNRFPETGTEDNPVATAAG</sequence>
<feature type="domain" description="PAS" evidence="7">
    <location>
        <begin position="374"/>
        <end position="444"/>
    </location>
</feature>
<evidence type="ECO:0000256" key="2">
    <source>
        <dbReference type="ARBA" id="ARBA00022777"/>
    </source>
</evidence>
<dbReference type="CDD" id="cd00130">
    <property type="entry name" value="PAS"/>
    <property type="match status" value="1"/>
</dbReference>
<keyword evidence="2" id="KW-0418">Kinase</keyword>
<feature type="chain" id="PRO_5039897287" evidence="5">
    <location>
        <begin position="20"/>
        <end position="722"/>
    </location>
</feature>
<dbReference type="EMBL" id="CP093313">
    <property type="protein sequence ID" value="UWZ86059.1"/>
    <property type="molecule type" value="Genomic_DNA"/>
</dbReference>
<dbReference type="SMART" id="SM00387">
    <property type="entry name" value="HATPase_c"/>
    <property type="match status" value="1"/>
</dbReference>
<dbReference type="SUPFAM" id="SSF55874">
    <property type="entry name" value="ATPase domain of HSP90 chaperone/DNA topoisomerase II/histidine kinase"/>
    <property type="match status" value="1"/>
</dbReference>
<dbReference type="Gene3D" id="3.30.565.10">
    <property type="entry name" value="Histidine kinase-like ATPase, C-terminal domain"/>
    <property type="match status" value="1"/>
</dbReference>
<evidence type="ECO:0000259" key="7">
    <source>
        <dbReference type="PROSITE" id="PS50112"/>
    </source>
</evidence>
<dbReference type="InterPro" id="IPR035965">
    <property type="entry name" value="PAS-like_dom_sf"/>
</dbReference>
<dbReference type="GO" id="GO:0046983">
    <property type="term" value="F:protein dimerization activity"/>
    <property type="evidence" value="ECO:0007669"/>
    <property type="project" value="InterPro"/>
</dbReference>
<dbReference type="FunFam" id="3.30.450.20:FF:000099">
    <property type="entry name" value="Sensory box sensor histidine kinase"/>
    <property type="match status" value="1"/>
</dbReference>
<evidence type="ECO:0000256" key="1">
    <source>
        <dbReference type="ARBA" id="ARBA00022679"/>
    </source>
</evidence>
<accession>A0A9J7BT26</accession>